<reference evidence="2" key="1">
    <citation type="journal article" date="2014" name="Proc. Natl. Acad. Sci. U.S.A.">
        <title>Extensive sampling of basidiomycete genomes demonstrates inadequacy of the white-rot/brown-rot paradigm for wood decay fungi.</title>
        <authorList>
            <person name="Riley R."/>
            <person name="Salamov A.A."/>
            <person name="Brown D.W."/>
            <person name="Nagy L.G."/>
            <person name="Floudas D."/>
            <person name="Held B.W."/>
            <person name="Levasseur A."/>
            <person name="Lombard V."/>
            <person name="Morin E."/>
            <person name="Otillar R."/>
            <person name="Lindquist E.A."/>
            <person name="Sun H."/>
            <person name="LaButti K.M."/>
            <person name="Schmutz J."/>
            <person name="Jabbour D."/>
            <person name="Luo H."/>
            <person name="Baker S.E."/>
            <person name="Pisabarro A.G."/>
            <person name="Walton J.D."/>
            <person name="Blanchette R.A."/>
            <person name="Henrissat B."/>
            <person name="Martin F."/>
            <person name="Cullen D."/>
            <person name="Hibbett D.S."/>
            <person name="Grigoriev I.V."/>
        </authorList>
    </citation>
    <scope>NUCLEOTIDE SEQUENCE [LARGE SCALE GENOMIC DNA]</scope>
    <source>
        <strain evidence="2">CBS 339.88</strain>
    </source>
</reference>
<name>A0A067SU87_GALM3</name>
<keyword evidence="2" id="KW-1185">Reference proteome</keyword>
<evidence type="ECO:0000313" key="2">
    <source>
        <dbReference type="Proteomes" id="UP000027222"/>
    </source>
</evidence>
<dbReference type="HOGENOM" id="CLU_400106_0_0_1"/>
<dbReference type="AlphaFoldDB" id="A0A067SU87"/>
<proteinExistence type="predicted"/>
<evidence type="ECO:0000313" key="1">
    <source>
        <dbReference type="EMBL" id="KDR71279.1"/>
    </source>
</evidence>
<protein>
    <submittedName>
        <fullName evidence="1">Uncharacterized protein</fullName>
    </submittedName>
</protein>
<dbReference type="EMBL" id="KL142393">
    <property type="protein sequence ID" value="KDR71279.1"/>
    <property type="molecule type" value="Genomic_DNA"/>
</dbReference>
<gene>
    <name evidence="1" type="ORF">GALMADRAFT_213965</name>
</gene>
<sequence length="688" mass="77223">MILTVNLIPAPPPRLQVEATHQHRYPQSCSAYRAYIDINLGDLSKEAGRAVLAAEQRESGMPVDGGGCSRYWCRYRTDVTTKEQSSKNNAGWEEAFKIEPVRRPWNRITLSNLDHTRPRDAAAAVVGGAELLAFVFRLVEGGGMSGCEEDMNERKEKRKKKNDGASSYARFLCKTKGSRQRPTLLPPTFRPVQAVGFAAFDSWTSPSFSEHIAADVEAPTRLPPAQSFSASEFSAHRQRGCLKQPPGCTSSRMSFQAQAHLGRRDWSERRAARADSGWRIIDFLELATGKTGGAGANGEVEELRIWTSLDDPDFECRTATFAFGPIHTVYRQRSFFPVCSNSVVTDSDDSTLSNHSNSSPPPLALVNQCCGSITCVSLLELSPYRIYPAHIASFGPPKRPSWEQRQVEERLLELEVFWLSWSGWSEDETGEERRTEGAGVIQWMHETVVAELGGGGMVRRVCGLGEERLTVPRRRQLWRFEEEMLRHSSNSWLRREFTLVRLKSADDLLSIIYLNICSGSNFDMLAKSLGQPSTFLRKSLPRIGEPRFESSGCTHIFGLMPTRRVRLSDYGAWMRRTESRERKARKARNSSQCSSSIRLLLVIPPSWNNSLWQRLDWEYSSNADPKAQEVLLRPPVWQATQSFRSRRGLADVASVAEGKAALWCPPTILSPGSLHFTLSSDANEDDRA</sequence>
<accession>A0A067SU87</accession>
<organism evidence="1 2">
    <name type="scientific">Galerina marginata (strain CBS 339.88)</name>
    <dbReference type="NCBI Taxonomy" id="685588"/>
    <lineage>
        <taxon>Eukaryota</taxon>
        <taxon>Fungi</taxon>
        <taxon>Dikarya</taxon>
        <taxon>Basidiomycota</taxon>
        <taxon>Agaricomycotina</taxon>
        <taxon>Agaricomycetes</taxon>
        <taxon>Agaricomycetidae</taxon>
        <taxon>Agaricales</taxon>
        <taxon>Agaricineae</taxon>
        <taxon>Strophariaceae</taxon>
        <taxon>Galerina</taxon>
    </lineage>
</organism>
<dbReference type="Proteomes" id="UP000027222">
    <property type="component" value="Unassembled WGS sequence"/>
</dbReference>